<evidence type="ECO:0000256" key="8">
    <source>
        <dbReference type="SAM" id="Phobius"/>
    </source>
</evidence>
<dbReference type="Pfam" id="PF17917">
    <property type="entry name" value="RT_RNaseH"/>
    <property type="match status" value="1"/>
</dbReference>
<protein>
    <submittedName>
        <fullName evidence="11">Retrovirus-related Pol polyprotein</fullName>
    </submittedName>
</protein>
<dbReference type="InterPro" id="IPR000477">
    <property type="entry name" value="RT_dom"/>
</dbReference>
<dbReference type="Gene3D" id="3.10.10.10">
    <property type="entry name" value="HIV Type 1 Reverse Transcriptase, subunit A, domain 1"/>
    <property type="match status" value="2"/>
</dbReference>
<sequence length="422" mass="49572">MRDEKKKEIERKKSKSKLSKDKKDKKDKSEIILVGRKSIKKVLLRTKEPLLLWPTNMCLVLNSPLHNLLVAFERMLEEFKDIFPKEMPKGLPPIQGIEHQIDCVSSSLPNHLAYRANLEESKEIQRQVTQLLDKGLVRESKSPCTVPIIMWVSSDSYKEGDEWKTTFKTKLGLYEWLVMPFGLTIASSIFMRLINHVIRPLIGKCVVVYFDDILFFSCINDHILYVRSVLLLLRQECLYASLEKCTFCTSEIFFWILWLALRESNWPILKTVGDVRSFHRLTSFYICFVKDFSTLASPLNEIESQERAFQTLKERLTNALILALPNFSKTFELKCDSFNVGVRVVFYKRHPIAYFSEKLKNSQIKFSGNDKELYTLVRVLQMWQHYLLPKEFVVHSDHEALKHLRSQNKLSKRHAKWIEFLE</sequence>
<keyword evidence="1" id="KW-0808">Transferase</keyword>
<keyword evidence="4" id="KW-0255">Endonuclease</keyword>
<dbReference type="InterPro" id="IPR043128">
    <property type="entry name" value="Rev_trsase/Diguanyl_cyclase"/>
</dbReference>
<proteinExistence type="predicted"/>
<reference evidence="11" key="1">
    <citation type="submission" date="2018-05" db="EMBL/GenBank/DDBJ databases">
        <title>Draft genome of Mucuna pruriens seed.</title>
        <authorList>
            <person name="Nnadi N.E."/>
            <person name="Vos R."/>
            <person name="Hasami M.H."/>
            <person name="Devisetty U.K."/>
            <person name="Aguiy J.C."/>
        </authorList>
    </citation>
    <scope>NUCLEOTIDE SEQUENCE [LARGE SCALE GENOMIC DNA]</scope>
    <source>
        <strain evidence="11">JCA_2017</strain>
    </source>
</reference>
<feature type="non-terminal residue" evidence="11">
    <location>
        <position position="1"/>
    </location>
</feature>
<evidence type="ECO:0000256" key="3">
    <source>
        <dbReference type="ARBA" id="ARBA00022722"/>
    </source>
</evidence>
<gene>
    <name evidence="11" type="primary">pol</name>
    <name evidence="11" type="ORF">CR513_43287</name>
</gene>
<dbReference type="PANTHER" id="PTHR35046:SF9">
    <property type="entry name" value="RNA-DIRECTED DNA POLYMERASE"/>
    <property type="match status" value="1"/>
</dbReference>
<organism evidence="11 12">
    <name type="scientific">Mucuna pruriens</name>
    <name type="common">Velvet bean</name>
    <name type="synonym">Dolichos pruriens</name>
    <dbReference type="NCBI Taxonomy" id="157652"/>
    <lineage>
        <taxon>Eukaryota</taxon>
        <taxon>Viridiplantae</taxon>
        <taxon>Streptophyta</taxon>
        <taxon>Embryophyta</taxon>
        <taxon>Tracheophyta</taxon>
        <taxon>Spermatophyta</taxon>
        <taxon>Magnoliopsida</taxon>
        <taxon>eudicotyledons</taxon>
        <taxon>Gunneridae</taxon>
        <taxon>Pentapetalae</taxon>
        <taxon>rosids</taxon>
        <taxon>fabids</taxon>
        <taxon>Fabales</taxon>
        <taxon>Fabaceae</taxon>
        <taxon>Papilionoideae</taxon>
        <taxon>50 kb inversion clade</taxon>
        <taxon>NPAAA clade</taxon>
        <taxon>indigoferoid/millettioid clade</taxon>
        <taxon>Phaseoleae</taxon>
        <taxon>Mucuna</taxon>
    </lineage>
</organism>
<dbReference type="GO" id="GO:0004519">
    <property type="term" value="F:endonuclease activity"/>
    <property type="evidence" value="ECO:0007669"/>
    <property type="project" value="UniProtKB-KW"/>
</dbReference>
<evidence type="ECO:0000313" key="11">
    <source>
        <dbReference type="EMBL" id="RDX76696.1"/>
    </source>
</evidence>
<evidence type="ECO:0000256" key="6">
    <source>
        <dbReference type="ARBA" id="ARBA00022918"/>
    </source>
</evidence>
<dbReference type="PANTHER" id="PTHR35046">
    <property type="entry name" value="ZINC KNUCKLE (CCHC-TYPE) FAMILY PROTEIN"/>
    <property type="match status" value="1"/>
</dbReference>
<keyword evidence="5" id="KW-0378">Hydrolase</keyword>
<dbReference type="AlphaFoldDB" id="A0A371FEJ2"/>
<keyword evidence="6" id="KW-0695">RNA-directed DNA polymerase</keyword>
<evidence type="ECO:0000259" key="10">
    <source>
        <dbReference type="Pfam" id="PF17917"/>
    </source>
</evidence>
<dbReference type="CDD" id="cd01647">
    <property type="entry name" value="RT_LTR"/>
    <property type="match status" value="1"/>
</dbReference>
<keyword evidence="8" id="KW-0472">Membrane</keyword>
<evidence type="ECO:0000259" key="9">
    <source>
        <dbReference type="Pfam" id="PF00078"/>
    </source>
</evidence>
<dbReference type="InterPro" id="IPR041373">
    <property type="entry name" value="RT_RNaseH"/>
</dbReference>
<keyword evidence="12" id="KW-1185">Reference proteome</keyword>
<feature type="compositionally biased region" description="Basic and acidic residues" evidence="7">
    <location>
        <begin position="1"/>
        <end position="11"/>
    </location>
</feature>
<evidence type="ECO:0000313" key="12">
    <source>
        <dbReference type="Proteomes" id="UP000257109"/>
    </source>
</evidence>
<evidence type="ECO:0000256" key="2">
    <source>
        <dbReference type="ARBA" id="ARBA00022695"/>
    </source>
</evidence>
<feature type="domain" description="Reverse transcriptase" evidence="9">
    <location>
        <begin position="159"/>
        <end position="253"/>
    </location>
</feature>
<evidence type="ECO:0000256" key="7">
    <source>
        <dbReference type="SAM" id="MobiDB-lite"/>
    </source>
</evidence>
<dbReference type="EMBL" id="QJKJ01009412">
    <property type="protein sequence ID" value="RDX76696.1"/>
    <property type="molecule type" value="Genomic_DNA"/>
</dbReference>
<dbReference type="Pfam" id="PF00078">
    <property type="entry name" value="RVT_1"/>
    <property type="match status" value="1"/>
</dbReference>
<dbReference type="GO" id="GO:0016787">
    <property type="term" value="F:hydrolase activity"/>
    <property type="evidence" value="ECO:0007669"/>
    <property type="project" value="UniProtKB-KW"/>
</dbReference>
<accession>A0A371FEJ2</accession>
<name>A0A371FEJ2_MUCPR</name>
<dbReference type="Gene3D" id="3.30.70.270">
    <property type="match status" value="2"/>
</dbReference>
<keyword evidence="8" id="KW-1133">Transmembrane helix</keyword>
<feature type="transmembrane region" description="Helical" evidence="8">
    <location>
        <begin position="173"/>
        <end position="193"/>
    </location>
</feature>
<dbReference type="SUPFAM" id="SSF56672">
    <property type="entry name" value="DNA/RNA polymerases"/>
    <property type="match status" value="1"/>
</dbReference>
<dbReference type="GO" id="GO:0003964">
    <property type="term" value="F:RNA-directed DNA polymerase activity"/>
    <property type="evidence" value="ECO:0007669"/>
    <property type="project" value="UniProtKB-KW"/>
</dbReference>
<keyword evidence="3" id="KW-0540">Nuclease</keyword>
<keyword evidence="8" id="KW-0812">Transmembrane</keyword>
<evidence type="ECO:0000256" key="1">
    <source>
        <dbReference type="ARBA" id="ARBA00022679"/>
    </source>
</evidence>
<evidence type="ECO:0000256" key="4">
    <source>
        <dbReference type="ARBA" id="ARBA00022759"/>
    </source>
</evidence>
<feature type="region of interest" description="Disordered" evidence="7">
    <location>
        <begin position="1"/>
        <end position="26"/>
    </location>
</feature>
<feature type="domain" description="Reverse transcriptase RNase H-like" evidence="10">
    <location>
        <begin position="326"/>
        <end position="421"/>
    </location>
</feature>
<evidence type="ECO:0000256" key="5">
    <source>
        <dbReference type="ARBA" id="ARBA00022801"/>
    </source>
</evidence>
<keyword evidence="2" id="KW-0548">Nucleotidyltransferase</keyword>
<comment type="caution">
    <text evidence="11">The sequence shown here is derived from an EMBL/GenBank/DDBJ whole genome shotgun (WGS) entry which is preliminary data.</text>
</comment>
<dbReference type="Proteomes" id="UP000257109">
    <property type="component" value="Unassembled WGS sequence"/>
</dbReference>
<dbReference type="InterPro" id="IPR043502">
    <property type="entry name" value="DNA/RNA_pol_sf"/>
</dbReference>